<dbReference type="EMBL" id="BAAFHN010000106">
    <property type="protein sequence ID" value="GAB0174029.1"/>
    <property type="molecule type" value="Genomic_DNA"/>
</dbReference>
<evidence type="ECO:0000256" key="1">
    <source>
        <dbReference type="SAM" id="Phobius"/>
    </source>
</evidence>
<keyword evidence="3" id="KW-1185">Reference proteome</keyword>
<keyword evidence="1" id="KW-1133">Transmembrane helix</keyword>
<evidence type="ECO:0000313" key="2">
    <source>
        <dbReference type="EMBL" id="GAB0174029.1"/>
    </source>
</evidence>
<accession>A0ABQ0D6Q1</accession>
<organism evidence="2 3">
    <name type="scientific">Helicobacter trogontum</name>
    <dbReference type="NCBI Taxonomy" id="50960"/>
    <lineage>
        <taxon>Bacteria</taxon>
        <taxon>Pseudomonadati</taxon>
        <taxon>Campylobacterota</taxon>
        <taxon>Epsilonproteobacteria</taxon>
        <taxon>Campylobacterales</taxon>
        <taxon>Helicobacteraceae</taxon>
        <taxon>Helicobacter</taxon>
    </lineage>
</organism>
<gene>
    <name evidence="2" type="ORF">NHP164001_20520</name>
</gene>
<sequence>MLCGFIWISYIMVKKLYQSFDKGIWDIIVFGAISILFIAVVLGYGISIIRTLNTKHIYATSTNLVTERFIGKDIAFEIGGFYFCDFSHAFTAIYVDSTTISKFGEEVYSAYSFLDPLRNSNIQELYAIIKPRTQEYLSKIDLGIYEGFKSRHSKVSPRFDLDFEKIERLRKEKENGKQS</sequence>
<evidence type="ECO:0000313" key="3">
    <source>
        <dbReference type="Proteomes" id="UP001562457"/>
    </source>
</evidence>
<keyword evidence="1" id="KW-0472">Membrane</keyword>
<proteinExistence type="predicted"/>
<comment type="caution">
    <text evidence="2">The sequence shown here is derived from an EMBL/GenBank/DDBJ whole genome shotgun (WGS) entry which is preliminary data.</text>
</comment>
<evidence type="ECO:0008006" key="4">
    <source>
        <dbReference type="Google" id="ProtNLM"/>
    </source>
</evidence>
<protein>
    <recommendedName>
        <fullName evidence="4">DUF2393 domain-containing protein</fullName>
    </recommendedName>
</protein>
<reference evidence="2 3" key="1">
    <citation type="submission" date="2024-06" db="EMBL/GenBank/DDBJ databases">
        <title>Draft genome sequence of Helicobacter trogontum NHP16-4001.</title>
        <authorList>
            <person name="Rimbara E."/>
            <person name="Suzuki M."/>
        </authorList>
    </citation>
    <scope>NUCLEOTIDE SEQUENCE [LARGE SCALE GENOMIC DNA]</scope>
    <source>
        <strain evidence="2 3">NHP16-4001</strain>
    </source>
</reference>
<dbReference type="Proteomes" id="UP001562457">
    <property type="component" value="Unassembled WGS sequence"/>
</dbReference>
<feature type="transmembrane region" description="Helical" evidence="1">
    <location>
        <begin position="24"/>
        <end position="46"/>
    </location>
</feature>
<keyword evidence="1" id="KW-0812">Transmembrane</keyword>
<name>A0ABQ0D6Q1_9HELI</name>